<dbReference type="InterPro" id="IPR011650">
    <property type="entry name" value="Peptidase_M20_dimer"/>
</dbReference>
<keyword evidence="3" id="KW-0378">Hydrolase</keyword>
<dbReference type="PANTHER" id="PTHR43270">
    <property type="entry name" value="BETA-ALA-HIS DIPEPTIDASE"/>
    <property type="match status" value="1"/>
</dbReference>
<evidence type="ECO:0000313" key="5">
    <source>
        <dbReference type="EMBL" id="CAA9519959.1"/>
    </source>
</evidence>
<accession>A0A6J4TCP2</accession>
<protein>
    <submittedName>
        <fullName evidence="5">Acetylornithine deacetylase/Succinyl-diaminopimelate desuccinylase and related deacylases</fullName>
    </submittedName>
</protein>
<dbReference type="GO" id="GO:0008233">
    <property type="term" value="F:peptidase activity"/>
    <property type="evidence" value="ECO:0007669"/>
    <property type="project" value="UniProtKB-KW"/>
</dbReference>
<gene>
    <name evidence="5" type="ORF">AVDCRST_MAG73-116</name>
</gene>
<organism evidence="5">
    <name type="scientific">uncultured Thermomicrobiales bacterium</name>
    <dbReference type="NCBI Taxonomy" id="1645740"/>
    <lineage>
        <taxon>Bacteria</taxon>
        <taxon>Pseudomonadati</taxon>
        <taxon>Thermomicrobiota</taxon>
        <taxon>Thermomicrobia</taxon>
        <taxon>Thermomicrobiales</taxon>
        <taxon>environmental samples</taxon>
    </lineage>
</organism>
<dbReference type="NCBIfam" id="NF006053">
    <property type="entry name" value="PRK08201.1"/>
    <property type="match status" value="1"/>
</dbReference>
<evidence type="ECO:0000256" key="3">
    <source>
        <dbReference type="ARBA" id="ARBA00022801"/>
    </source>
</evidence>
<dbReference type="InterPro" id="IPR051458">
    <property type="entry name" value="Cyt/Met_Dipeptidase"/>
</dbReference>
<dbReference type="Gene3D" id="3.40.630.10">
    <property type="entry name" value="Zn peptidases"/>
    <property type="match status" value="1"/>
</dbReference>
<name>A0A6J4TCP2_9BACT</name>
<dbReference type="PANTHER" id="PTHR43270:SF12">
    <property type="entry name" value="SUCCINYL-DIAMINOPIMELATE DESUCCINYLASE"/>
    <property type="match status" value="1"/>
</dbReference>
<evidence type="ECO:0000256" key="1">
    <source>
        <dbReference type="ARBA" id="ARBA00022670"/>
    </source>
</evidence>
<dbReference type="Pfam" id="PF01546">
    <property type="entry name" value="Peptidase_M20"/>
    <property type="match status" value="1"/>
</dbReference>
<evidence type="ECO:0000256" key="2">
    <source>
        <dbReference type="ARBA" id="ARBA00022723"/>
    </source>
</evidence>
<dbReference type="EMBL" id="CADCWE010000008">
    <property type="protein sequence ID" value="CAA9519959.1"/>
    <property type="molecule type" value="Genomic_DNA"/>
</dbReference>
<dbReference type="GO" id="GO:0046872">
    <property type="term" value="F:metal ion binding"/>
    <property type="evidence" value="ECO:0007669"/>
    <property type="project" value="UniProtKB-KW"/>
</dbReference>
<dbReference type="GO" id="GO:0006508">
    <property type="term" value="P:proteolysis"/>
    <property type="evidence" value="ECO:0007669"/>
    <property type="project" value="UniProtKB-KW"/>
</dbReference>
<dbReference type="InterPro" id="IPR002933">
    <property type="entry name" value="Peptidase_M20"/>
</dbReference>
<dbReference type="NCBIfam" id="NF005914">
    <property type="entry name" value="PRK07907.1"/>
    <property type="match status" value="1"/>
</dbReference>
<keyword evidence="1" id="KW-0645">Protease</keyword>
<dbReference type="NCBIfam" id="NF006579">
    <property type="entry name" value="PRK09104.1"/>
    <property type="match status" value="1"/>
</dbReference>
<evidence type="ECO:0000259" key="4">
    <source>
        <dbReference type="Pfam" id="PF07687"/>
    </source>
</evidence>
<reference evidence="5" key="1">
    <citation type="submission" date="2020-02" db="EMBL/GenBank/DDBJ databases">
        <authorList>
            <person name="Meier V. D."/>
        </authorList>
    </citation>
    <scope>NUCLEOTIDE SEQUENCE</scope>
    <source>
        <strain evidence="5">AVDCRST_MAG73</strain>
    </source>
</reference>
<feature type="domain" description="Peptidase M20 dimerisation" evidence="4">
    <location>
        <begin position="197"/>
        <end position="356"/>
    </location>
</feature>
<proteinExistence type="predicted"/>
<keyword evidence="2" id="KW-0479">Metal-binding</keyword>
<dbReference type="Gene3D" id="3.30.70.360">
    <property type="match status" value="1"/>
</dbReference>
<dbReference type="AlphaFoldDB" id="A0A6J4TCP2"/>
<dbReference type="Pfam" id="PF07687">
    <property type="entry name" value="M20_dimer"/>
    <property type="match status" value="1"/>
</dbReference>
<dbReference type="SUPFAM" id="SSF53187">
    <property type="entry name" value="Zn-dependent exopeptidases"/>
    <property type="match status" value="1"/>
</dbReference>
<sequence>MTNGDGWNDWLADREAAHLAELDDLLRLPSVSTDPAHATDVARTASWVAERLRAAGVPEVEVAPTDGHPAVVGRWRIADDQPTVLIYGHYDVQPPEPLDLWQTPPFEPTIRDGRIYARGSSDMKGNLLTAIQAVEALAQTHGAPPINVTFLVEGEEEIGSPNLAPLISRERERLACDFAVSADGGQYGPDTPSLTVSLKGLTGGQLDVQTGTTDLHSGMYGATAPNAVQTLARLLATFHDADGRVAVDGFYDDVRDLSPDERAEIAAVPFDEADYRRQAGVETFWGEPGYSPLERAWTRPTVDLNGVWGGFQGDGSKTVTPCQAHAKITCRLVANQDPAKIQDLLRRHVEAHCPPGTTATYTPLPGSARPFEIARDHPGLIAAGRVLEGLFGKDPIVIRSGGTIPVTAMFQELLGVETVMFAWSVPGSQAHAPNEWYRIEDFLRGRRGYAAFLTALAR</sequence>